<feature type="domain" description="Activator of Hsp90 ATPase homologue 1/2-like C-terminal" evidence="2">
    <location>
        <begin position="21"/>
        <end position="163"/>
    </location>
</feature>
<reference evidence="4" key="1">
    <citation type="journal article" date="2019" name="Int. J. Syst. Evol. Microbiol.">
        <title>The Global Catalogue of Microorganisms (GCM) 10K type strain sequencing project: providing services to taxonomists for standard genome sequencing and annotation.</title>
        <authorList>
            <consortium name="The Broad Institute Genomics Platform"/>
            <consortium name="The Broad Institute Genome Sequencing Center for Infectious Disease"/>
            <person name="Wu L."/>
            <person name="Ma J."/>
        </authorList>
    </citation>
    <scope>NUCLEOTIDE SEQUENCE [LARGE SCALE GENOMIC DNA]</scope>
    <source>
        <strain evidence="4">KCTC 42217</strain>
    </source>
</reference>
<dbReference type="InterPro" id="IPR013538">
    <property type="entry name" value="ASHA1/2-like_C"/>
</dbReference>
<dbReference type="CDD" id="cd07814">
    <property type="entry name" value="SRPBCC_CalC_Aha1-like"/>
    <property type="match status" value="1"/>
</dbReference>
<organism evidence="3 4">
    <name type="scientific">Paradesertivirga mongoliensis</name>
    <dbReference type="NCBI Taxonomy" id="2100740"/>
    <lineage>
        <taxon>Bacteria</taxon>
        <taxon>Pseudomonadati</taxon>
        <taxon>Bacteroidota</taxon>
        <taxon>Sphingobacteriia</taxon>
        <taxon>Sphingobacteriales</taxon>
        <taxon>Sphingobacteriaceae</taxon>
        <taxon>Paradesertivirga</taxon>
    </lineage>
</organism>
<evidence type="ECO:0000256" key="1">
    <source>
        <dbReference type="ARBA" id="ARBA00006817"/>
    </source>
</evidence>
<dbReference type="Pfam" id="PF08327">
    <property type="entry name" value="AHSA1"/>
    <property type="match status" value="1"/>
</dbReference>
<dbReference type="EMBL" id="JBHUHZ010000002">
    <property type="protein sequence ID" value="MFD2163514.1"/>
    <property type="molecule type" value="Genomic_DNA"/>
</dbReference>
<evidence type="ECO:0000313" key="4">
    <source>
        <dbReference type="Proteomes" id="UP001597387"/>
    </source>
</evidence>
<name>A0ABW4ZNP7_9SPHI</name>
<keyword evidence="4" id="KW-1185">Reference proteome</keyword>
<dbReference type="RefSeq" id="WP_255900748.1">
    <property type="nucleotide sequence ID" value="NZ_JAFMZO010000002.1"/>
</dbReference>
<dbReference type="Gene3D" id="3.30.530.20">
    <property type="match status" value="1"/>
</dbReference>
<comment type="similarity">
    <text evidence="1">Belongs to the AHA1 family.</text>
</comment>
<accession>A0ABW4ZNP7</accession>
<gene>
    <name evidence="3" type="ORF">ACFSJU_13985</name>
</gene>
<proteinExistence type="inferred from homology"/>
<sequence>MKNTTAKPKTDQEVIITKIFDAPIDLVYKAWTDPNHLKNWFAPGGCTISFRELDIREGGTFHSCVNSPGYGDCWCKGVYKQLVENEKIVYTMAIADEAGNLIDAVQAGMDPEWPMETTVTVIFSEQDGKTKLTLYQTVAEELAKRTGAYPSWVDMLNRLEQTL</sequence>
<evidence type="ECO:0000313" key="3">
    <source>
        <dbReference type="EMBL" id="MFD2163514.1"/>
    </source>
</evidence>
<protein>
    <submittedName>
        <fullName evidence="3">SRPBCC domain-containing protein</fullName>
    </submittedName>
</protein>
<dbReference type="Proteomes" id="UP001597387">
    <property type="component" value="Unassembled WGS sequence"/>
</dbReference>
<comment type="caution">
    <text evidence="3">The sequence shown here is derived from an EMBL/GenBank/DDBJ whole genome shotgun (WGS) entry which is preliminary data.</text>
</comment>
<dbReference type="InterPro" id="IPR023393">
    <property type="entry name" value="START-like_dom_sf"/>
</dbReference>
<evidence type="ECO:0000259" key="2">
    <source>
        <dbReference type="Pfam" id="PF08327"/>
    </source>
</evidence>
<dbReference type="SUPFAM" id="SSF55961">
    <property type="entry name" value="Bet v1-like"/>
    <property type="match status" value="1"/>
</dbReference>